<dbReference type="HOGENOM" id="CLU_007415_3_1_2"/>
<dbReference type="InterPro" id="IPR011761">
    <property type="entry name" value="ATP-grasp"/>
</dbReference>
<dbReference type="NCBIfam" id="TIGR02717">
    <property type="entry name" value="AcCoA-syn-alpha"/>
    <property type="match status" value="1"/>
</dbReference>
<dbReference type="InterPro" id="IPR003781">
    <property type="entry name" value="CoA-bd"/>
</dbReference>
<dbReference type="STRING" id="644295.Metev_1921"/>
<sequence>MLEKMFNAGSVAVIGASRTEGKVGNSVLKNLVNDFDGDIVPINPNSEEIMGLKSYPDILDVPDNIDLAVIVIPARFVPETIDKCGRAGVKSVIVISAGFKEAGVEGAKLERESVETARKYGIRMLGPNCLGLIDTTSNLNASFASFMAHKGNIGLMSQSGAICTSTLDWADKNRVGFSKFISLGNKADLSENDFLQELCNDDSTAVIAAYLEGVKNGPEFIDIARRVTSIKPVVMVKSGRTSAGSRAVSSHTGTLAGSDEAYNAAFRQSGIIRADSLQEMLDYIRAFSSQPVPEGKNMAILTNAGGFGILTADACYNEGLSLASFDESTIQALRENLPPNSNLYNPVDLLGDAGSDLYAFAIDVLLEDPHVDGIIVLTSPQAMTEVDKVAGIVADKVQTSTKPILCSFVGGTQVSEGERILNDYSIPNYPFPERAVASMRALSTYNYIRKQSYTKPPEITADKETVKSIIDEASQSKRLTLGLESLDILRAYEIPTVKTKIVKNLKEAIKACKQIGYPVVMKIVSPDISHKTDVGGVRLNLNNADDVERAYHTMMADVYRYMPDADITGVQVQEMVSGGKEVIIGMNQDVQFGPLLMFGMGGIYVELLKDVSFNVAPINRDEAKHMISSIKTYPILAGIRGEKPYDINSVADTLIKISQLVNDFPQILELDINPLVVLPDNQGCVAMDLRLTLREEE</sequence>
<evidence type="ECO:0000256" key="5">
    <source>
        <dbReference type="ARBA" id="ARBA00022840"/>
    </source>
</evidence>
<dbReference type="KEGG" id="mev:Metev_1921"/>
<dbReference type="InterPro" id="IPR043938">
    <property type="entry name" value="Ligase_CoA_dom"/>
</dbReference>
<dbReference type="PANTHER" id="PTHR43334:SF1">
    <property type="entry name" value="3-HYDROXYPROPIONATE--COA LIGASE [ADP-FORMING]"/>
    <property type="match status" value="1"/>
</dbReference>
<dbReference type="InterPro" id="IPR014089">
    <property type="entry name" value="AcCoA-synth-alpha"/>
</dbReference>
<dbReference type="Gene3D" id="3.40.50.720">
    <property type="entry name" value="NAD(P)-binding Rossmann-like Domain"/>
    <property type="match status" value="1"/>
</dbReference>
<name>D7EA81_METEZ</name>
<dbReference type="InterPro" id="IPR013815">
    <property type="entry name" value="ATP_grasp_subdomain_1"/>
</dbReference>
<dbReference type="Pfam" id="PF13380">
    <property type="entry name" value="CoA_binding_2"/>
    <property type="match status" value="1"/>
</dbReference>
<evidence type="ECO:0000256" key="1">
    <source>
        <dbReference type="ARBA" id="ARBA00001619"/>
    </source>
</evidence>
<protein>
    <recommendedName>
        <fullName evidence="2">acetate--CoA ligase (ADP-forming)</fullName>
        <ecNumber evidence="2">6.2.1.13</ecNumber>
    </recommendedName>
</protein>
<evidence type="ECO:0000256" key="2">
    <source>
        <dbReference type="ARBA" id="ARBA00012957"/>
    </source>
</evidence>
<proteinExistence type="predicted"/>
<dbReference type="SMART" id="SM00881">
    <property type="entry name" value="CoA_binding"/>
    <property type="match status" value="1"/>
</dbReference>
<dbReference type="GO" id="GO:0046872">
    <property type="term" value="F:metal ion binding"/>
    <property type="evidence" value="ECO:0007669"/>
    <property type="project" value="InterPro"/>
</dbReference>
<dbReference type="SUPFAM" id="SSF56059">
    <property type="entry name" value="Glutathione synthetase ATP-binding domain-like"/>
    <property type="match status" value="1"/>
</dbReference>
<keyword evidence="4 6" id="KW-0547">Nucleotide-binding</keyword>
<dbReference type="RefSeq" id="WP_013195317.1">
    <property type="nucleotide sequence ID" value="NC_014253.1"/>
</dbReference>
<comment type="catalytic activity">
    <reaction evidence="1">
        <text>acetate + ATP + CoA = acetyl-CoA + ADP + phosphate</text>
        <dbReference type="Rhea" id="RHEA:15081"/>
        <dbReference type="ChEBI" id="CHEBI:30089"/>
        <dbReference type="ChEBI" id="CHEBI:30616"/>
        <dbReference type="ChEBI" id="CHEBI:43474"/>
        <dbReference type="ChEBI" id="CHEBI:57287"/>
        <dbReference type="ChEBI" id="CHEBI:57288"/>
        <dbReference type="ChEBI" id="CHEBI:456216"/>
        <dbReference type="EC" id="6.2.1.13"/>
    </reaction>
</comment>
<keyword evidence="3" id="KW-0436">Ligase</keyword>
<dbReference type="PROSITE" id="PS50975">
    <property type="entry name" value="ATP_GRASP"/>
    <property type="match status" value="1"/>
</dbReference>
<gene>
    <name evidence="8" type="ordered locus">Metev_1921</name>
</gene>
<dbReference type="Gene3D" id="3.30.1490.20">
    <property type="entry name" value="ATP-grasp fold, A domain"/>
    <property type="match status" value="1"/>
</dbReference>
<dbReference type="EC" id="6.2.1.13" evidence="2"/>
<dbReference type="OrthoDB" id="18103at2157"/>
<accession>D7EA81</accession>
<dbReference type="EMBL" id="CP002069">
    <property type="protein sequence ID" value="ADI74752.1"/>
    <property type="molecule type" value="Genomic_DNA"/>
</dbReference>
<dbReference type="SUPFAM" id="SSF51735">
    <property type="entry name" value="NAD(P)-binding Rossmann-fold domains"/>
    <property type="match status" value="1"/>
</dbReference>
<dbReference type="Gene3D" id="3.40.50.261">
    <property type="entry name" value="Succinyl-CoA synthetase domains"/>
    <property type="match status" value="2"/>
</dbReference>
<dbReference type="Pfam" id="PF13607">
    <property type="entry name" value="Succ_CoA_lig"/>
    <property type="match status" value="1"/>
</dbReference>
<dbReference type="FunFam" id="3.30.1490.20:FF:000020">
    <property type="entry name" value="Protein lysine acetyltransferase"/>
    <property type="match status" value="1"/>
</dbReference>
<dbReference type="Pfam" id="PF13549">
    <property type="entry name" value="ATP-grasp_5"/>
    <property type="match status" value="1"/>
</dbReference>
<dbReference type="GO" id="GO:0043758">
    <property type="term" value="F:acetate-CoA ligase (ADP-forming) activity"/>
    <property type="evidence" value="ECO:0007669"/>
    <property type="project" value="UniProtKB-EC"/>
</dbReference>
<dbReference type="InterPro" id="IPR032875">
    <property type="entry name" value="Succ_CoA_lig_flav_dom"/>
</dbReference>
<keyword evidence="9" id="KW-1185">Reference proteome</keyword>
<evidence type="ECO:0000313" key="8">
    <source>
        <dbReference type="EMBL" id="ADI74752.1"/>
    </source>
</evidence>
<dbReference type="InterPro" id="IPR016102">
    <property type="entry name" value="Succinyl-CoA_synth-like"/>
</dbReference>
<keyword evidence="5 6" id="KW-0067">ATP-binding</keyword>
<evidence type="ECO:0000256" key="3">
    <source>
        <dbReference type="ARBA" id="ARBA00022598"/>
    </source>
</evidence>
<feature type="domain" description="ATP-grasp" evidence="7">
    <location>
        <begin position="486"/>
        <end position="522"/>
    </location>
</feature>
<evidence type="ECO:0000313" key="9">
    <source>
        <dbReference type="Proteomes" id="UP000000391"/>
    </source>
</evidence>
<dbReference type="GeneID" id="9347580"/>
<dbReference type="GO" id="GO:0005524">
    <property type="term" value="F:ATP binding"/>
    <property type="evidence" value="ECO:0007669"/>
    <property type="project" value="UniProtKB-UniRule"/>
</dbReference>
<dbReference type="InterPro" id="IPR036291">
    <property type="entry name" value="NAD(P)-bd_dom_sf"/>
</dbReference>
<dbReference type="PANTHER" id="PTHR43334">
    <property type="entry name" value="ACETATE--COA LIGASE [ADP-FORMING]"/>
    <property type="match status" value="1"/>
</dbReference>
<evidence type="ECO:0000256" key="4">
    <source>
        <dbReference type="ARBA" id="ARBA00022741"/>
    </source>
</evidence>
<dbReference type="Proteomes" id="UP000000391">
    <property type="component" value="Chromosome"/>
</dbReference>
<dbReference type="InterPro" id="IPR051538">
    <property type="entry name" value="Acyl-CoA_Synth/Transferase"/>
</dbReference>
<dbReference type="AlphaFoldDB" id="D7EA81"/>
<dbReference type="Pfam" id="PF19045">
    <property type="entry name" value="Ligase_CoA_2"/>
    <property type="match status" value="1"/>
</dbReference>
<evidence type="ECO:0000259" key="7">
    <source>
        <dbReference type="PROSITE" id="PS50975"/>
    </source>
</evidence>
<dbReference type="Gene3D" id="3.30.470.20">
    <property type="entry name" value="ATP-grasp fold, B domain"/>
    <property type="match status" value="1"/>
</dbReference>
<organism evidence="8 9">
    <name type="scientific">Methanohalobium evestigatum (strain ATCC BAA-1072 / DSM 3721 / NBRC 107634 / OCM 161 / Z-7303)</name>
    <dbReference type="NCBI Taxonomy" id="644295"/>
    <lineage>
        <taxon>Archaea</taxon>
        <taxon>Methanobacteriati</taxon>
        <taxon>Methanobacteriota</taxon>
        <taxon>Stenosarchaea group</taxon>
        <taxon>Methanomicrobia</taxon>
        <taxon>Methanosarcinales</taxon>
        <taxon>Methanosarcinaceae</taxon>
        <taxon>Methanohalobium</taxon>
    </lineage>
</organism>
<reference evidence="8 9" key="1">
    <citation type="submission" date="2010-06" db="EMBL/GenBank/DDBJ databases">
        <title>Complete sequence chromosome of Methanohalobium evestigatum Z-7303.</title>
        <authorList>
            <consortium name="US DOE Joint Genome Institute"/>
            <person name="Lucas S."/>
            <person name="Copeland A."/>
            <person name="Lapidus A."/>
            <person name="Cheng J.-F."/>
            <person name="Bruce D."/>
            <person name="Goodwin L."/>
            <person name="Pitluck S."/>
            <person name="Saunders E."/>
            <person name="Detter J.C."/>
            <person name="Han C."/>
            <person name="Tapia R."/>
            <person name="Land M."/>
            <person name="Hauser L."/>
            <person name="Kyrpides N."/>
            <person name="Mikhailova N."/>
            <person name="Sieprawska-Lupa M."/>
            <person name="Whitman W.B."/>
            <person name="Anderson I."/>
            <person name="Woyke T."/>
        </authorList>
    </citation>
    <scope>NUCLEOTIDE SEQUENCE [LARGE SCALE GENOMIC DNA]</scope>
    <source>
        <strain evidence="9">ATCC BAA-1072 / DSM 3721 / NBRC 107634 / OCM 161 / Z-7303</strain>
    </source>
</reference>
<dbReference type="SUPFAM" id="SSF52210">
    <property type="entry name" value="Succinyl-CoA synthetase domains"/>
    <property type="match status" value="2"/>
</dbReference>
<evidence type="ECO:0000256" key="6">
    <source>
        <dbReference type="PROSITE-ProRule" id="PRU00409"/>
    </source>
</evidence>